<dbReference type="GO" id="GO:0005829">
    <property type="term" value="C:cytosol"/>
    <property type="evidence" value="ECO:0007669"/>
    <property type="project" value="TreeGrafter"/>
</dbReference>
<dbReference type="SUPFAM" id="SSF53067">
    <property type="entry name" value="Actin-like ATPase domain"/>
    <property type="match status" value="1"/>
</dbReference>
<dbReference type="PANTHER" id="PTHR47690">
    <property type="entry name" value="GLUCOKINASE"/>
    <property type="match status" value="1"/>
</dbReference>
<dbReference type="InterPro" id="IPR050201">
    <property type="entry name" value="Bacterial_glucokinase"/>
</dbReference>
<proteinExistence type="inferred from homology"/>
<dbReference type="InterPro" id="IPR003836">
    <property type="entry name" value="Glucokinase"/>
</dbReference>
<dbReference type="EMBL" id="JACIJK010000007">
    <property type="protein sequence ID" value="MBB5715765.1"/>
    <property type="molecule type" value="Genomic_DNA"/>
</dbReference>
<dbReference type="GO" id="GO:0005524">
    <property type="term" value="F:ATP binding"/>
    <property type="evidence" value="ECO:0007669"/>
    <property type="project" value="InterPro"/>
</dbReference>
<evidence type="ECO:0000256" key="3">
    <source>
        <dbReference type="RuleBase" id="RU004046"/>
    </source>
</evidence>
<dbReference type="EC" id="2.7.1.2" evidence="4"/>
<dbReference type="PANTHER" id="PTHR47690:SF1">
    <property type="entry name" value="GLUCOKINASE"/>
    <property type="match status" value="1"/>
</dbReference>
<dbReference type="GO" id="GO:0006096">
    <property type="term" value="P:glycolytic process"/>
    <property type="evidence" value="ECO:0007669"/>
    <property type="project" value="InterPro"/>
</dbReference>
<dbReference type="Pfam" id="PF02685">
    <property type="entry name" value="Glucokinase"/>
    <property type="match status" value="1"/>
</dbReference>
<dbReference type="GO" id="GO:0004340">
    <property type="term" value="F:glucokinase activity"/>
    <property type="evidence" value="ECO:0007669"/>
    <property type="project" value="UniProtKB-EC"/>
</dbReference>
<keyword evidence="2 4" id="KW-0418">Kinase</keyword>
<comment type="caution">
    <text evidence="4">The sequence shown here is derived from an EMBL/GenBank/DDBJ whole genome shotgun (WGS) entry which is preliminary data.</text>
</comment>
<dbReference type="AlphaFoldDB" id="A0A7W9BEI5"/>
<dbReference type="GO" id="GO:0005536">
    <property type="term" value="F:D-glucose binding"/>
    <property type="evidence" value="ECO:0007669"/>
    <property type="project" value="InterPro"/>
</dbReference>
<gene>
    <name evidence="4" type="ORF">FHS94_002620</name>
</gene>
<evidence type="ECO:0000313" key="4">
    <source>
        <dbReference type="EMBL" id="MBB5715765.1"/>
    </source>
</evidence>
<keyword evidence="1 4" id="KW-0808">Transferase</keyword>
<evidence type="ECO:0000256" key="2">
    <source>
        <dbReference type="ARBA" id="ARBA00022777"/>
    </source>
</evidence>
<name>A0A7W9BEI5_9SPHN</name>
<dbReference type="Gene3D" id="3.40.367.20">
    <property type="match status" value="1"/>
</dbReference>
<dbReference type="CDD" id="cd24008">
    <property type="entry name" value="ASKHA_NBD_GLK"/>
    <property type="match status" value="1"/>
</dbReference>
<evidence type="ECO:0000256" key="1">
    <source>
        <dbReference type="ARBA" id="ARBA00022679"/>
    </source>
</evidence>
<dbReference type="Gene3D" id="3.30.420.40">
    <property type="match status" value="1"/>
</dbReference>
<dbReference type="RefSeq" id="WP_184058375.1">
    <property type="nucleotide sequence ID" value="NZ_JACIJK010000007.1"/>
</dbReference>
<comment type="similarity">
    <text evidence="3">Belongs to the bacterial glucokinase family.</text>
</comment>
<reference evidence="4 5" key="1">
    <citation type="submission" date="2020-08" db="EMBL/GenBank/DDBJ databases">
        <title>Genomic Encyclopedia of Type Strains, Phase IV (KMG-IV): sequencing the most valuable type-strain genomes for metagenomic binning, comparative biology and taxonomic classification.</title>
        <authorList>
            <person name="Goeker M."/>
        </authorList>
    </citation>
    <scope>NUCLEOTIDE SEQUENCE [LARGE SCALE GENOMIC DNA]</scope>
    <source>
        <strain evidence="4 5">DSM 100044</strain>
    </source>
</reference>
<keyword evidence="5" id="KW-1185">Reference proteome</keyword>
<protein>
    <submittedName>
        <fullName evidence="4">Glucokinase</fullName>
        <ecNumber evidence="4">2.7.1.2</ecNumber>
    </submittedName>
</protein>
<sequence>MRMHSVEAAAGAAVLGTIGRKRVQLALADGGGGLRPDTIRSYSAEETIGVSGALTTFQRDLSIPALPARSAIAVAGLARGDAISITRTRWFLSRSGLQAMLGEAPLILNDFAAEAWAMYGADVRPLESFAGAPVAVRQPGCYLVAGITSGLGVAVFNHSPAGQVSVMPTEAGHGGFVAGSAALAKLAADLFPGRHPVLAEDIVSAPGLQAIYELLVRQGGGMVRARTPEDITRSMTVDPMARRACEVLAEAFWSQIGNLVVTFGAWDGVVVTGGLAGAIRPILRRPDLQAAFVGAGKYARVLGTVPRCYGELQHAALIGAAEALRHGA</sequence>
<organism evidence="4 5">
    <name type="scientific">Sphingomonas aerophila</name>
    <dbReference type="NCBI Taxonomy" id="1344948"/>
    <lineage>
        <taxon>Bacteria</taxon>
        <taxon>Pseudomonadati</taxon>
        <taxon>Pseudomonadota</taxon>
        <taxon>Alphaproteobacteria</taxon>
        <taxon>Sphingomonadales</taxon>
        <taxon>Sphingomonadaceae</taxon>
        <taxon>Sphingomonas</taxon>
    </lineage>
</organism>
<accession>A0A7W9BEI5</accession>
<dbReference type="Proteomes" id="UP000546200">
    <property type="component" value="Unassembled WGS sequence"/>
</dbReference>
<evidence type="ECO:0000313" key="5">
    <source>
        <dbReference type="Proteomes" id="UP000546200"/>
    </source>
</evidence>
<dbReference type="InterPro" id="IPR043129">
    <property type="entry name" value="ATPase_NBD"/>
</dbReference>